<dbReference type="InterPro" id="IPR010065">
    <property type="entry name" value="AA_ABC_transptr_permease_3TM"/>
</dbReference>
<dbReference type="NCBIfam" id="TIGR01726">
    <property type="entry name" value="HEQRo_perm_3TM"/>
    <property type="match status" value="1"/>
</dbReference>
<accession>A0A916TAQ5</accession>
<dbReference type="AlphaFoldDB" id="A0A916TAQ5"/>
<evidence type="ECO:0000256" key="1">
    <source>
        <dbReference type="ARBA" id="ARBA00004651"/>
    </source>
</evidence>
<keyword evidence="6 8" id="KW-1133">Transmembrane helix</keyword>
<protein>
    <submittedName>
        <fullName evidence="10">Amino acid ABC transporter permease</fullName>
    </submittedName>
</protein>
<proteinExistence type="inferred from homology"/>
<keyword evidence="7 8" id="KW-0472">Membrane</keyword>
<keyword evidence="2 8" id="KW-0813">Transport</keyword>
<evidence type="ECO:0000256" key="8">
    <source>
        <dbReference type="RuleBase" id="RU363032"/>
    </source>
</evidence>
<evidence type="ECO:0000313" key="10">
    <source>
        <dbReference type="EMBL" id="GGB37960.1"/>
    </source>
</evidence>
<dbReference type="PANTHER" id="PTHR30614:SF0">
    <property type="entry name" value="L-CYSTINE TRANSPORT SYSTEM PERMEASE PROTEIN TCYL"/>
    <property type="match status" value="1"/>
</dbReference>
<evidence type="ECO:0000313" key="11">
    <source>
        <dbReference type="Proteomes" id="UP000621454"/>
    </source>
</evidence>
<evidence type="ECO:0000256" key="4">
    <source>
        <dbReference type="ARBA" id="ARBA00022692"/>
    </source>
</evidence>
<dbReference type="InterPro" id="IPR000515">
    <property type="entry name" value="MetI-like"/>
</dbReference>
<evidence type="ECO:0000256" key="2">
    <source>
        <dbReference type="ARBA" id="ARBA00022448"/>
    </source>
</evidence>
<reference evidence="10" key="2">
    <citation type="submission" date="2020-09" db="EMBL/GenBank/DDBJ databases">
        <authorList>
            <person name="Sun Q."/>
            <person name="Zhou Y."/>
        </authorList>
    </citation>
    <scope>NUCLEOTIDE SEQUENCE</scope>
    <source>
        <strain evidence="10">CGMCC 1.12827</strain>
    </source>
</reference>
<dbReference type="GO" id="GO:0022857">
    <property type="term" value="F:transmembrane transporter activity"/>
    <property type="evidence" value="ECO:0007669"/>
    <property type="project" value="InterPro"/>
</dbReference>
<feature type="domain" description="ABC transmembrane type-1" evidence="9">
    <location>
        <begin position="37"/>
        <end position="244"/>
    </location>
</feature>
<dbReference type="Proteomes" id="UP000621454">
    <property type="component" value="Unassembled WGS sequence"/>
</dbReference>
<feature type="transmembrane region" description="Helical" evidence="8">
    <location>
        <begin position="73"/>
        <end position="99"/>
    </location>
</feature>
<dbReference type="CDD" id="cd06261">
    <property type="entry name" value="TM_PBP2"/>
    <property type="match status" value="1"/>
</dbReference>
<evidence type="ECO:0000256" key="7">
    <source>
        <dbReference type="ARBA" id="ARBA00023136"/>
    </source>
</evidence>
<name>A0A916TAQ5_9ACTN</name>
<gene>
    <name evidence="10" type="ORF">GCM10011489_27170</name>
</gene>
<sequence length="284" mass="31134">MVLVIVAQIIHGLVTNDFFAWPRFSYWFARPVILHGLVVTIEVAALSAVVGLVGGVILALMRLSKNPVLQVVSWIYIWLFRSIPLLVLLLFLYNFGALYKSLSLGIPFGPGFLHFDESTLATSLVIAVIGIGLNEAAFAAEIVRAGILSVDQGQREAASALGLPRSHEFRRVVAPQALRAIIPPYVNQLIGIVKATSLVYYVSLIDLFGAVETMGSTYSGDIIPLLMVATVWYVILTSIISVIQYYVERHFARGAVRSLPPTPVQRVRRGFAQWRAARTTTAVA</sequence>
<dbReference type="PROSITE" id="PS50928">
    <property type="entry name" value="ABC_TM1"/>
    <property type="match status" value="1"/>
</dbReference>
<dbReference type="Gene3D" id="1.10.3720.10">
    <property type="entry name" value="MetI-like"/>
    <property type="match status" value="1"/>
</dbReference>
<feature type="transmembrane region" description="Helical" evidence="8">
    <location>
        <begin position="119"/>
        <end position="140"/>
    </location>
</feature>
<evidence type="ECO:0000256" key="6">
    <source>
        <dbReference type="ARBA" id="ARBA00022989"/>
    </source>
</evidence>
<keyword evidence="4 8" id="KW-0812">Transmembrane</keyword>
<comment type="subcellular location">
    <subcellularLocation>
        <location evidence="1 8">Cell membrane</location>
        <topology evidence="1 8">Multi-pass membrane protein</topology>
    </subcellularLocation>
</comment>
<evidence type="ECO:0000256" key="5">
    <source>
        <dbReference type="ARBA" id="ARBA00022970"/>
    </source>
</evidence>
<dbReference type="Pfam" id="PF00528">
    <property type="entry name" value="BPD_transp_1"/>
    <property type="match status" value="1"/>
</dbReference>
<evidence type="ECO:0000259" key="9">
    <source>
        <dbReference type="PROSITE" id="PS50928"/>
    </source>
</evidence>
<comment type="caution">
    <text evidence="10">The sequence shown here is derived from an EMBL/GenBank/DDBJ whole genome shotgun (WGS) entry which is preliminary data.</text>
</comment>
<keyword evidence="3" id="KW-1003">Cell membrane</keyword>
<dbReference type="GO" id="GO:0006865">
    <property type="term" value="P:amino acid transport"/>
    <property type="evidence" value="ECO:0007669"/>
    <property type="project" value="UniProtKB-KW"/>
</dbReference>
<feature type="transmembrane region" description="Helical" evidence="8">
    <location>
        <begin position="222"/>
        <end position="247"/>
    </location>
</feature>
<keyword evidence="11" id="KW-1185">Reference proteome</keyword>
<feature type="transmembrane region" description="Helical" evidence="8">
    <location>
        <begin position="189"/>
        <end position="210"/>
    </location>
</feature>
<comment type="similarity">
    <text evidence="8">Belongs to the binding-protein-dependent transport system permease family.</text>
</comment>
<feature type="transmembrane region" description="Helical" evidence="8">
    <location>
        <begin position="32"/>
        <end position="61"/>
    </location>
</feature>
<reference evidence="10" key="1">
    <citation type="journal article" date="2014" name="Int. J. Syst. Evol. Microbiol.">
        <title>Complete genome sequence of Corynebacterium casei LMG S-19264T (=DSM 44701T), isolated from a smear-ripened cheese.</title>
        <authorList>
            <consortium name="US DOE Joint Genome Institute (JGI-PGF)"/>
            <person name="Walter F."/>
            <person name="Albersmeier A."/>
            <person name="Kalinowski J."/>
            <person name="Ruckert C."/>
        </authorList>
    </citation>
    <scope>NUCLEOTIDE SEQUENCE</scope>
    <source>
        <strain evidence="10">CGMCC 1.12827</strain>
    </source>
</reference>
<dbReference type="PANTHER" id="PTHR30614">
    <property type="entry name" value="MEMBRANE COMPONENT OF AMINO ACID ABC TRANSPORTER"/>
    <property type="match status" value="1"/>
</dbReference>
<keyword evidence="5" id="KW-0029">Amino-acid transport</keyword>
<dbReference type="InterPro" id="IPR043429">
    <property type="entry name" value="ArtM/GltK/GlnP/TcyL/YhdX-like"/>
</dbReference>
<dbReference type="GO" id="GO:0043190">
    <property type="term" value="C:ATP-binding cassette (ABC) transporter complex"/>
    <property type="evidence" value="ECO:0007669"/>
    <property type="project" value="InterPro"/>
</dbReference>
<dbReference type="EMBL" id="BMGC01000020">
    <property type="protein sequence ID" value="GGB37960.1"/>
    <property type="molecule type" value="Genomic_DNA"/>
</dbReference>
<organism evidence="10 11">
    <name type="scientific">Gordonia jinhuaensis</name>
    <dbReference type="NCBI Taxonomy" id="1517702"/>
    <lineage>
        <taxon>Bacteria</taxon>
        <taxon>Bacillati</taxon>
        <taxon>Actinomycetota</taxon>
        <taxon>Actinomycetes</taxon>
        <taxon>Mycobacteriales</taxon>
        <taxon>Gordoniaceae</taxon>
        <taxon>Gordonia</taxon>
    </lineage>
</organism>
<dbReference type="InterPro" id="IPR035906">
    <property type="entry name" value="MetI-like_sf"/>
</dbReference>
<evidence type="ECO:0000256" key="3">
    <source>
        <dbReference type="ARBA" id="ARBA00022475"/>
    </source>
</evidence>
<dbReference type="SUPFAM" id="SSF161098">
    <property type="entry name" value="MetI-like"/>
    <property type="match status" value="1"/>
</dbReference>